<protein>
    <recommendedName>
        <fullName evidence="3">SGNH/GDSL hydrolase family protein</fullName>
    </recommendedName>
</protein>
<name>A0ABX6A9C4_STRVD</name>
<dbReference type="RefSeq" id="WP_016827836.1">
    <property type="nucleotide sequence ID" value="NZ_CP023700.1"/>
</dbReference>
<evidence type="ECO:0000313" key="2">
    <source>
        <dbReference type="Proteomes" id="UP000327143"/>
    </source>
</evidence>
<sequence>MGTVRRIIDEGFGPWTLSEDGTCLVRRDDQPLDEWPRQSGCWPRDERIPVRPEKPFRVAVVGESVARGFLLDPVVTLPDLCRAAFREAGLDDRLELVDFTVNGLSAAGAAKLCRAATELRCSMIVLYVGNNFPRSTPWLDDPETRQDAARTFAGRGYEDYLAARREAMAAFARDFCHEVGETCRAAGVPLVVVVPATNQLDWHAPWVVPTWLPEDRLAEWTATRRQLDEPADGTVVQDPARHMALAERMTTLDGGTTARPMEIVGRSLVLLGHETEGLGLLSRAVSVGADPANYERRCPTEVAEQLRLLGRAPGCRIVDVPARARERYGVAAWGKEIFLDYCHHTLDSLRDVAADIAAEVYTGLGLTPAPGWPERLARTVSPPAREMASAYLLSALHNQHWGQSADTVEHWLRCAVETDPTCVEDLATYFAMSLPEAQFWLLGNALAARSERMYWFLKNFSHLPVLDAGFAERALRVLPEDGRQRLAKELDTLWRELRVERRGEINLLDTFWRERDSGPRPFTVVAGESSPVSRYGFIASGEHPLHLDIVLVAGPGLPRGRFDMWLNGHHCRSGQVTSEWQHERVVLPSAMLRAGANELTYAWTTAARDADVATAAVSTLGTGPENLHLVRLARMRLTP</sequence>
<reference evidence="1 2" key="1">
    <citation type="submission" date="2017-09" db="EMBL/GenBank/DDBJ databases">
        <authorList>
            <person name="Lee N."/>
            <person name="Cho B.-K."/>
        </authorList>
    </citation>
    <scope>NUCLEOTIDE SEQUENCE [LARGE SCALE GENOMIC DNA]</scope>
    <source>
        <strain evidence="1 2">ATCC 39115</strain>
    </source>
</reference>
<evidence type="ECO:0008006" key="3">
    <source>
        <dbReference type="Google" id="ProtNLM"/>
    </source>
</evidence>
<dbReference type="Proteomes" id="UP000327143">
    <property type="component" value="Chromosome"/>
</dbReference>
<accession>A0ABX6A9C4</accession>
<gene>
    <name evidence="1" type="ORF">CP969_03760</name>
</gene>
<keyword evidence="2" id="KW-1185">Reference proteome</keyword>
<evidence type="ECO:0000313" key="1">
    <source>
        <dbReference type="EMBL" id="QEU83900.1"/>
    </source>
</evidence>
<proteinExistence type="predicted"/>
<organism evidence="1 2">
    <name type="scientific">Streptomyces viridosporus T7A</name>
    <dbReference type="NCBI Taxonomy" id="665577"/>
    <lineage>
        <taxon>Bacteria</taxon>
        <taxon>Bacillati</taxon>
        <taxon>Actinomycetota</taxon>
        <taxon>Actinomycetes</taxon>
        <taxon>Kitasatosporales</taxon>
        <taxon>Streptomycetaceae</taxon>
        <taxon>Streptomyces</taxon>
    </lineage>
</organism>
<dbReference type="EMBL" id="CP023700">
    <property type="protein sequence ID" value="QEU83900.1"/>
    <property type="molecule type" value="Genomic_DNA"/>
</dbReference>